<sequence length="118" mass="12717">MVATTSFFTACSIFALSLAAPISKHVATRSVVPRGAYVMFGGDGTRAAGWPSQKSWLSFDDAWEANLETVQNSCEVEGWGVNNSDAEMQALKDSIIGESKASGIPKVREAWIMKRSSL</sequence>
<name>A0ACC2HYD3_9PLEO</name>
<protein>
    <submittedName>
        <fullName evidence="1">Uncharacterized protein</fullName>
    </submittedName>
</protein>
<dbReference type="Proteomes" id="UP001153331">
    <property type="component" value="Unassembled WGS sequence"/>
</dbReference>
<proteinExistence type="predicted"/>
<evidence type="ECO:0000313" key="2">
    <source>
        <dbReference type="Proteomes" id="UP001153331"/>
    </source>
</evidence>
<comment type="caution">
    <text evidence="1">The sequence shown here is derived from an EMBL/GenBank/DDBJ whole genome shotgun (WGS) entry which is preliminary data.</text>
</comment>
<organism evidence="1 2">
    <name type="scientific">Boeremia exigua</name>
    <dbReference type="NCBI Taxonomy" id="749465"/>
    <lineage>
        <taxon>Eukaryota</taxon>
        <taxon>Fungi</taxon>
        <taxon>Dikarya</taxon>
        <taxon>Ascomycota</taxon>
        <taxon>Pezizomycotina</taxon>
        <taxon>Dothideomycetes</taxon>
        <taxon>Pleosporomycetidae</taxon>
        <taxon>Pleosporales</taxon>
        <taxon>Pleosporineae</taxon>
        <taxon>Didymellaceae</taxon>
        <taxon>Boeremia</taxon>
    </lineage>
</organism>
<dbReference type="EMBL" id="JAPHNI010000858">
    <property type="protein sequence ID" value="KAJ8107789.1"/>
    <property type="molecule type" value="Genomic_DNA"/>
</dbReference>
<keyword evidence="2" id="KW-1185">Reference proteome</keyword>
<accession>A0ACC2HYD3</accession>
<reference evidence="1" key="1">
    <citation type="submission" date="2022-11" db="EMBL/GenBank/DDBJ databases">
        <title>Genome Sequence of Boeremia exigua.</title>
        <authorList>
            <person name="Buettner E."/>
        </authorList>
    </citation>
    <scope>NUCLEOTIDE SEQUENCE</scope>
    <source>
        <strain evidence="1">CU02</strain>
    </source>
</reference>
<evidence type="ECO:0000313" key="1">
    <source>
        <dbReference type="EMBL" id="KAJ8107789.1"/>
    </source>
</evidence>
<gene>
    <name evidence="1" type="ORF">OPT61_g8621</name>
</gene>